<reference evidence="2" key="1">
    <citation type="submission" date="2022-12" db="EMBL/GenBank/DDBJ databases">
        <authorList>
            <person name="Wang J."/>
        </authorList>
    </citation>
    <scope>NUCLEOTIDE SEQUENCE</scope>
    <source>
        <strain evidence="2">HY-45-18</strain>
    </source>
</reference>
<keyword evidence="3" id="KW-1185">Reference proteome</keyword>
<dbReference type="InterPro" id="IPR012337">
    <property type="entry name" value="RNaseH-like_sf"/>
</dbReference>
<accession>A0ABT4D013</accession>
<dbReference type="SUPFAM" id="SSF53098">
    <property type="entry name" value="Ribonuclease H-like"/>
    <property type="match status" value="1"/>
</dbReference>
<comment type="caution">
    <text evidence="2">The sequence shown here is derived from an EMBL/GenBank/DDBJ whole genome shotgun (WGS) entry which is preliminary data.</text>
</comment>
<dbReference type="Pfam" id="PF13482">
    <property type="entry name" value="RNase_H_2"/>
    <property type="match status" value="1"/>
</dbReference>
<name>A0ABT4D013_9CLOT</name>
<proteinExistence type="predicted"/>
<organism evidence="2 3">
    <name type="scientific">Clostridium aestuarii</name>
    <dbReference type="NCBI Taxonomy" id="338193"/>
    <lineage>
        <taxon>Bacteria</taxon>
        <taxon>Bacillati</taxon>
        <taxon>Bacillota</taxon>
        <taxon>Clostridia</taxon>
        <taxon>Eubacteriales</taxon>
        <taxon>Clostridiaceae</taxon>
        <taxon>Clostridium</taxon>
    </lineage>
</organism>
<gene>
    <name evidence="2" type="ORF">OW763_09515</name>
</gene>
<dbReference type="RefSeq" id="WP_268040883.1">
    <property type="nucleotide sequence ID" value="NZ_JAPQER010000003.1"/>
</dbReference>
<evidence type="ECO:0000259" key="1">
    <source>
        <dbReference type="Pfam" id="PF13482"/>
    </source>
</evidence>
<evidence type="ECO:0000313" key="3">
    <source>
        <dbReference type="Proteomes" id="UP001078443"/>
    </source>
</evidence>
<dbReference type="Proteomes" id="UP001078443">
    <property type="component" value="Unassembled WGS sequence"/>
</dbReference>
<dbReference type="EMBL" id="JAPQER010000003">
    <property type="protein sequence ID" value="MCY6484578.1"/>
    <property type="molecule type" value="Genomic_DNA"/>
</dbReference>
<sequence length="224" mass="27059">MIKRENTIKVKEFFEEFILEIGGQKDFFKDSVFLDLEHYLYKKPICIGVFGCCYFDNKTNELKVTQYMIENKKDALPILDLAKEYLIEMCEKHNKKYIVTFSGNNDFMVIDYLFEKNKIDLKIDDCYKKIDLQREYEKLTGENIGLKNLEKKFDIHRESELISGSNLSKTFCKVMKDPDYINRMPEEKRQRILLYNEQDVVSLFRIYVDWKKYLNEKEYLKEKE</sequence>
<feature type="domain" description="YprB ribonuclease H-like" evidence="1">
    <location>
        <begin position="32"/>
        <end position="209"/>
    </location>
</feature>
<dbReference type="InterPro" id="IPR038720">
    <property type="entry name" value="YprB_RNase_H-like_dom"/>
</dbReference>
<evidence type="ECO:0000313" key="2">
    <source>
        <dbReference type="EMBL" id="MCY6484578.1"/>
    </source>
</evidence>
<protein>
    <submittedName>
        <fullName evidence="2">Ribonuclease H-like domain-containing protein</fullName>
    </submittedName>
</protein>